<organism evidence="2 3">
    <name type="scientific">Chitinophaga japonensis</name>
    <name type="common">Flexibacter japonensis</name>
    <dbReference type="NCBI Taxonomy" id="104662"/>
    <lineage>
        <taxon>Bacteria</taxon>
        <taxon>Pseudomonadati</taxon>
        <taxon>Bacteroidota</taxon>
        <taxon>Chitinophagia</taxon>
        <taxon>Chitinophagales</taxon>
        <taxon>Chitinophagaceae</taxon>
        <taxon>Chitinophaga</taxon>
    </lineage>
</organism>
<feature type="chain" id="PRO_5021764307" evidence="1">
    <location>
        <begin position="40"/>
        <end position="169"/>
    </location>
</feature>
<proteinExistence type="predicted"/>
<keyword evidence="1" id="KW-0732">Signal</keyword>
<sequence>MGKVITAHPVPRVYICRMKRTFFPVMPALCLLLSCSSSSTTITNTVPLTGTWRLVSATTVAQGDSSFTDYTKGVSMIKIINDSHFAFLKHEENAPQDSSNHFGAGGGSYTLEGDTYTEHLDYFADRNWEGKTFVFTVSIHNDTLTQRGIEKVESAGVDREIIERYVRVK</sequence>
<gene>
    <name evidence="2" type="ORF">LX66_4069</name>
</gene>
<dbReference type="Proteomes" id="UP000316778">
    <property type="component" value="Unassembled WGS sequence"/>
</dbReference>
<name>A0A562SZS9_CHIJA</name>
<feature type="signal peptide" evidence="1">
    <location>
        <begin position="1"/>
        <end position="39"/>
    </location>
</feature>
<accession>A0A562SZS9</accession>
<comment type="caution">
    <text evidence="2">The sequence shown here is derived from an EMBL/GenBank/DDBJ whole genome shotgun (WGS) entry which is preliminary data.</text>
</comment>
<reference evidence="2 3" key="1">
    <citation type="journal article" date="2013" name="Stand. Genomic Sci.">
        <title>Genomic Encyclopedia of Type Strains, Phase I: The one thousand microbial genomes (KMG-I) project.</title>
        <authorList>
            <person name="Kyrpides N.C."/>
            <person name="Woyke T."/>
            <person name="Eisen J.A."/>
            <person name="Garrity G."/>
            <person name="Lilburn T.G."/>
            <person name="Beck B.J."/>
            <person name="Whitman W.B."/>
            <person name="Hugenholtz P."/>
            <person name="Klenk H.P."/>
        </authorList>
    </citation>
    <scope>NUCLEOTIDE SEQUENCE [LARGE SCALE GENOMIC DNA]</scope>
    <source>
        <strain evidence="2 3">DSM 13484</strain>
    </source>
</reference>
<evidence type="ECO:0000313" key="3">
    <source>
        <dbReference type="Proteomes" id="UP000316778"/>
    </source>
</evidence>
<dbReference type="PROSITE" id="PS51257">
    <property type="entry name" value="PROKAR_LIPOPROTEIN"/>
    <property type="match status" value="1"/>
</dbReference>
<evidence type="ECO:0000313" key="2">
    <source>
        <dbReference type="EMBL" id="TWI86805.1"/>
    </source>
</evidence>
<evidence type="ECO:0000256" key="1">
    <source>
        <dbReference type="SAM" id="SignalP"/>
    </source>
</evidence>
<dbReference type="AlphaFoldDB" id="A0A562SZS9"/>
<protein>
    <submittedName>
        <fullName evidence="2">Lipocalin-like protein</fullName>
    </submittedName>
</protein>
<keyword evidence="3" id="KW-1185">Reference proteome</keyword>
<dbReference type="EMBL" id="VLLG01000004">
    <property type="protein sequence ID" value="TWI86805.1"/>
    <property type="molecule type" value="Genomic_DNA"/>
</dbReference>